<dbReference type="GO" id="GO:0005737">
    <property type="term" value="C:cytoplasm"/>
    <property type="evidence" value="ECO:0007669"/>
    <property type="project" value="TreeGrafter"/>
</dbReference>
<dbReference type="AlphaFoldDB" id="A0AB94IPK2"/>
<dbReference type="PANTHER" id="PTHR43178:SF5">
    <property type="entry name" value="LIPOAMIDE ACYLTRANSFERASE COMPONENT OF BRANCHED-CHAIN ALPHA-KETO ACID DEHYDROGENASE COMPLEX, MITOCHONDRIAL"/>
    <property type="match status" value="1"/>
</dbReference>
<organism evidence="6 7">
    <name type="scientific">Neobacillus vireti LMG 21834</name>
    <dbReference type="NCBI Taxonomy" id="1131730"/>
    <lineage>
        <taxon>Bacteria</taxon>
        <taxon>Bacillati</taxon>
        <taxon>Bacillota</taxon>
        <taxon>Bacilli</taxon>
        <taxon>Bacillales</taxon>
        <taxon>Bacillaceae</taxon>
        <taxon>Neobacillus</taxon>
    </lineage>
</organism>
<dbReference type="RefSeq" id="WP_024028129.1">
    <property type="nucleotide sequence ID" value="NZ_ALAN01000059.1"/>
</dbReference>
<dbReference type="PROSITE" id="PS51826">
    <property type="entry name" value="PSBD"/>
    <property type="match status" value="1"/>
</dbReference>
<keyword evidence="3" id="KW-0808">Transferase</keyword>
<feature type="domain" description="Peripheral subunit-binding (PSBD)" evidence="5">
    <location>
        <begin position="10"/>
        <end position="47"/>
    </location>
</feature>
<name>A0AB94IPK2_9BACI</name>
<dbReference type="Pfam" id="PF00198">
    <property type="entry name" value="2-oxoacid_dh"/>
    <property type="match status" value="1"/>
</dbReference>
<evidence type="ECO:0000313" key="6">
    <source>
        <dbReference type="EMBL" id="ETI69015.1"/>
    </source>
</evidence>
<comment type="similarity">
    <text evidence="2">Belongs to the 2-oxoacid dehydrogenase family.</text>
</comment>
<evidence type="ECO:0000259" key="5">
    <source>
        <dbReference type="PROSITE" id="PS51826"/>
    </source>
</evidence>
<keyword evidence="7" id="KW-1185">Reference proteome</keyword>
<evidence type="ECO:0000256" key="1">
    <source>
        <dbReference type="ARBA" id="ARBA00001938"/>
    </source>
</evidence>
<dbReference type="EMBL" id="ALAN01000059">
    <property type="protein sequence ID" value="ETI69015.1"/>
    <property type="molecule type" value="Genomic_DNA"/>
</dbReference>
<comment type="caution">
    <text evidence="6">The sequence shown here is derived from an EMBL/GenBank/DDBJ whole genome shotgun (WGS) entry which is preliminary data.</text>
</comment>
<evidence type="ECO:0000313" key="7">
    <source>
        <dbReference type="Proteomes" id="UP000018877"/>
    </source>
</evidence>
<dbReference type="GO" id="GO:0016407">
    <property type="term" value="F:acetyltransferase activity"/>
    <property type="evidence" value="ECO:0007669"/>
    <property type="project" value="TreeGrafter"/>
</dbReference>
<dbReference type="Proteomes" id="UP000018877">
    <property type="component" value="Unassembled WGS sequence"/>
</dbReference>
<accession>A0AB94IPK2</accession>
<dbReference type="InterPro" id="IPR023213">
    <property type="entry name" value="CAT-like_dom_sf"/>
</dbReference>
<protein>
    <submittedName>
        <fullName evidence="6">Branched-chain alpha-keto acid dehydrogenase subunit E2</fullName>
    </submittedName>
</protein>
<gene>
    <name evidence="6" type="ORF">BAVI_09646</name>
</gene>
<reference evidence="6 7" key="1">
    <citation type="journal article" date="2014" name="Environ. Microbiol.">
        <title>The nitrate-ammonifying and nosZ-carrying bacterium Bacillus vireti is a potent source and sink for nitric and nitrous oxide under high nitrate conditions.</title>
        <authorList>
            <person name="Mania D."/>
            <person name="Heylen K."/>
            <person name="van Spanning R.J."/>
            <person name="Frostegard A."/>
        </authorList>
    </citation>
    <scope>NUCLEOTIDE SEQUENCE [LARGE SCALE GENOMIC DNA]</scope>
    <source>
        <strain evidence="6 7">LMG 21834</strain>
    </source>
</reference>
<evidence type="ECO:0000256" key="3">
    <source>
        <dbReference type="ARBA" id="ARBA00022679"/>
    </source>
</evidence>
<dbReference type="SUPFAM" id="SSF52777">
    <property type="entry name" value="CoA-dependent acyltransferases"/>
    <property type="match status" value="1"/>
</dbReference>
<dbReference type="PANTHER" id="PTHR43178">
    <property type="entry name" value="DIHYDROLIPOAMIDE ACETYLTRANSFERASE COMPONENT OF PYRUVATE DEHYDROGENASE COMPLEX"/>
    <property type="match status" value="1"/>
</dbReference>
<proteinExistence type="inferred from homology"/>
<dbReference type="InterPro" id="IPR036625">
    <property type="entry name" value="E3-bd_dom_sf"/>
</dbReference>
<dbReference type="InterPro" id="IPR004167">
    <property type="entry name" value="PSBD"/>
</dbReference>
<dbReference type="Gene3D" id="3.30.559.10">
    <property type="entry name" value="Chloramphenicol acetyltransferase-like domain"/>
    <property type="match status" value="1"/>
</dbReference>
<keyword evidence="4" id="KW-0012">Acyltransferase</keyword>
<dbReference type="GO" id="GO:0031405">
    <property type="term" value="F:lipoic acid binding"/>
    <property type="evidence" value="ECO:0007669"/>
    <property type="project" value="TreeGrafter"/>
</dbReference>
<dbReference type="Pfam" id="PF02817">
    <property type="entry name" value="E3_binding"/>
    <property type="match status" value="2"/>
</dbReference>
<dbReference type="Gene3D" id="4.10.320.10">
    <property type="entry name" value="E3-binding domain"/>
    <property type="match status" value="2"/>
</dbReference>
<dbReference type="InterPro" id="IPR050743">
    <property type="entry name" value="2-oxoacid_DH_E2_comp"/>
</dbReference>
<sequence length="338" mass="38029">MTSLLAKPTFASPRARAYANKLGIALDHFEGSGPNGRIIEQDVIHYTEKINSQIKDLTPTKKQHRKITPLAKNISNIQNISIEQVQGSGMDGKIVSADILIKVQQSNNITDKKKLRLAGIRKVIAKRMTDSKRNAPHVTLTVKTEATHLVNYRNVYMEKHKIKISFTDLFVKIVAESLRKHPIINVSLEEEMLTYHNDINIGIAVAREEGLIVPVIHNADQKSLEQISFDVKDKVNRARTRKLKRTDTENSRFTISNLGMYEVDAFTPVINQPESAILGIGRIIEDIIVENSQIRIGKTMVLSLSFDHRVMDGAPAAEFLGELKHFIENPEDILSLQN</sequence>
<evidence type="ECO:0000256" key="2">
    <source>
        <dbReference type="ARBA" id="ARBA00007317"/>
    </source>
</evidence>
<dbReference type="SUPFAM" id="SSF47005">
    <property type="entry name" value="Peripheral subunit-binding domain of 2-oxo acid dehydrogenase complex"/>
    <property type="match status" value="2"/>
</dbReference>
<evidence type="ECO:0000256" key="4">
    <source>
        <dbReference type="ARBA" id="ARBA00023315"/>
    </source>
</evidence>
<dbReference type="InterPro" id="IPR001078">
    <property type="entry name" value="2-oxoacid_DH_actylTfrase"/>
</dbReference>
<comment type="cofactor">
    <cofactor evidence="1">
        <name>(R)-lipoate</name>
        <dbReference type="ChEBI" id="CHEBI:83088"/>
    </cofactor>
</comment>